<evidence type="ECO:0000256" key="2">
    <source>
        <dbReference type="ARBA" id="ARBA00022692"/>
    </source>
</evidence>
<evidence type="ECO:0000256" key="1">
    <source>
        <dbReference type="ARBA" id="ARBA00004141"/>
    </source>
</evidence>
<feature type="transmembrane region" description="Helical" evidence="5">
    <location>
        <begin position="476"/>
        <end position="498"/>
    </location>
</feature>
<dbReference type="PROSITE" id="PS50850">
    <property type="entry name" value="MFS"/>
    <property type="match status" value="1"/>
</dbReference>
<dbReference type="Proteomes" id="UP001642483">
    <property type="component" value="Unassembled WGS sequence"/>
</dbReference>
<evidence type="ECO:0000313" key="7">
    <source>
        <dbReference type="EMBL" id="CAK8686238.1"/>
    </source>
</evidence>
<accession>A0ABP0G5T5</accession>
<feature type="transmembrane region" description="Helical" evidence="5">
    <location>
        <begin position="504"/>
        <end position="524"/>
    </location>
</feature>
<keyword evidence="3 5" id="KW-1133">Transmembrane helix</keyword>
<feature type="domain" description="Major facilitator superfamily (MFS) profile" evidence="6">
    <location>
        <begin position="21"/>
        <end position="529"/>
    </location>
</feature>
<dbReference type="EMBL" id="CAWYQH010000102">
    <property type="protein sequence ID" value="CAK8686238.1"/>
    <property type="molecule type" value="Genomic_DNA"/>
</dbReference>
<proteinExistence type="predicted"/>
<keyword evidence="2 5" id="KW-0812">Transmembrane</keyword>
<dbReference type="PANTHER" id="PTHR24064">
    <property type="entry name" value="SOLUTE CARRIER FAMILY 22 MEMBER"/>
    <property type="match status" value="1"/>
</dbReference>
<comment type="caution">
    <text evidence="7">The sequence shown here is derived from an EMBL/GenBank/DDBJ whole genome shotgun (WGS) entry which is preliminary data.</text>
</comment>
<feature type="transmembrane region" description="Helical" evidence="5">
    <location>
        <begin position="213"/>
        <end position="233"/>
    </location>
</feature>
<dbReference type="Gene3D" id="1.20.1250.20">
    <property type="entry name" value="MFS general substrate transporter like domains"/>
    <property type="match status" value="1"/>
</dbReference>
<comment type="subcellular location">
    <subcellularLocation>
        <location evidence="1">Membrane</location>
        <topology evidence="1">Multi-pass membrane protein</topology>
    </subcellularLocation>
</comment>
<feature type="transmembrane region" description="Helical" evidence="5">
    <location>
        <begin position="22"/>
        <end position="44"/>
    </location>
</feature>
<dbReference type="SUPFAM" id="SSF103473">
    <property type="entry name" value="MFS general substrate transporter"/>
    <property type="match status" value="1"/>
</dbReference>
<dbReference type="InterPro" id="IPR020846">
    <property type="entry name" value="MFS_dom"/>
</dbReference>
<evidence type="ECO:0000256" key="4">
    <source>
        <dbReference type="ARBA" id="ARBA00023136"/>
    </source>
</evidence>
<feature type="transmembrane region" description="Helical" evidence="5">
    <location>
        <begin position="416"/>
        <end position="435"/>
    </location>
</feature>
<feature type="transmembrane region" description="Helical" evidence="5">
    <location>
        <begin position="269"/>
        <end position="287"/>
    </location>
</feature>
<gene>
    <name evidence="7" type="ORF">CVLEPA_LOCUS18190</name>
</gene>
<protein>
    <recommendedName>
        <fullName evidence="6">Major facilitator superfamily (MFS) profile domain-containing protein</fullName>
    </recommendedName>
</protein>
<dbReference type="InterPro" id="IPR005828">
    <property type="entry name" value="MFS_sugar_transport-like"/>
</dbReference>
<feature type="transmembrane region" description="Helical" evidence="5">
    <location>
        <begin position="359"/>
        <end position="376"/>
    </location>
</feature>
<reference evidence="7 8" key="1">
    <citation type="submission" date="2024-02" db="EMBL/GenBank/DDBJ databases">
        <authorList>
            <person name="Daric V."/>
            <person name="Darras S."/>
        </authorList>
    </citation>
    <scope>NUCLEOTIDE SEQUENCE [LARGE SCALE GENOMIC DNA]</scope>
</reference>
<feature type="transmembrane region" description="Helical" evidence="5">
    <location>
        <begin position="441"/>
        <end position="464"/>
    </location>
</feature>
<dbReference type="Pfam" id="PF00083">
    <property type="entry name" value="Sugar_tr"/>
    <property type="match status" value="1"/>
</dbReference>
<dbReference type="CDD" id="cd17317">
    <property type="entry name" value="MFS_SLC22"/>
    <property type="match status" value="1"/>
</dbReference>
<feature type="transmembrane region" description="Helical" evidence="5">
    <location>
        <begin position="388"/>
        <end position="409"/>
    </location>
</feature>
<evidence type="ECO:0000313" key="8">
    <source>
        <dbReference type="Proteomes" id="UP001642483"/>
    </source>
</evidence>
<evidence type="ECO:0000259" key="6">
    <source>
        <dbReference type="PROSITE" id="PS50850"/>
    </source>
</evidence>
<organism evidence="7 8">
    <name type="scientific">Clavelina lepadiformis</name>
    <name type="common">Light-bulb sea squirt</name>
    <name type="synonym">Ascidia lepadiformis</name>
    <dbReference type="NCBI Taxonomy" id="159417"/>
    <lineage>
        <taxon>Eukaryota</taxon>
        <taxon>Metazoa</taxon>
        <taxon>Chordata</taxon>
        <taxon>Tunicata</taxon>
        <taxon>Ascidiacea</taxon>
        <taxon>Aplousobranchia</taxon>
        <taxon>Clavelinidae</taxon>
        <taxon>Clavelina</taxon>
    </lineage>
</organism>
<sequence>MVELDVILENMERLSARQWQQMILMMIPAVLVGSQMGAMVFLGADIGRRCKLPREEELVKKCNRSWGLRQTMLLVPWNANDNQLDTCQRFDLDGTEECSYWWNDSSVPINVTNSRRENLTTVECKNWSFEENSTFASTVVNEFGLICGESYKTHLAQSFFMLGVLIGCTLWGQVSDRFGRKLAILASALTGGFFAVAVSFANSYALFVVLRSLAGSCIFPVFMSCYVMAAEIVPPQYRVRAGQTCQAMFAAGFCLLALYGYLVRVWRKLQLLLSLPLLGMVTYYWIVFESPRWLISRGRYEDAGRVVRKLVKGAEEMEEVVNLDNIAKGTISENQESEQAGKKYGPLDLLKTPNLRARSLKMFYCWLVCACVYYGLTLNSAELGGDPFLNLFLSGVVEIPAVFLCIPVIERWGRRPSLSASLIMAGIACTAMLFVSPELLWLNVILSMMGKFAISAAFGAAYIYTTELYPTPVRNVGIGVCSSFARVGGIVSPFVAMLSSVEKALPYCVFGAMSIIGGLLALTLPEVLGIRLPETLEEGETFGMDQKSPFQVVAKKIFGAKEEDQKRENSSKKIYEPVAKRVLE</sequence>
<feature type="transmembrane region" description="Helical" evidence="5">
    <location>
        <begin position="245"/>
        <end position="263"/>
    </location>
</feature>
<evidence type="ECO:0000256" key="5">
    <source>
        <dbReference type="SAM" id="Phobius"/>
    </source>
</evidence>
<name>A0ABP0G5T5_CLALP</name>
<feature type="transmembrane region" description="Helical" evidence="5">
    <location>
        <begin position="182"/>
        <end position="207"/>
    </location>
</feature>
<keyword evidence="4 5" id="KW-0472">Membrane</keyword>
<dbReference type="InterPro" id="IPR036259">
    <property type="entry name" value="MFS_trans_sf"/>
</dbReference>
<evidence type="ECO:0000256" key="3">
    <source>
        <dbReference type="ARBA" id="ARBA00022989"/>
    </source>
</evidence>
<keyword evidence="8" id="KW-1185">Reference proteome</keyword>